<dbReference type="PANTHER" id="PTHR48070">
    <property type="entry name" value="ESTERASE OVCA2"/>
    <property type="match status" value="1"/>
</dbReference>
<sequence length="245" mass="26865">MATNGDRPRKLRVLCLHSFRTSARIFEQQLTRPGLLPALTDLVDLVFVDAPHPASGPIPRDVRPYWQGPYYEWFTAEAVGDRVEFDEAKLEASEKYLVRVLETQGPFDGVMGFSQGAVMGSALVALQRSGRRPELAELPPIRFAVLFAGMKSRHPDHVAAFEALGGKVPLPSLHVYGDKDALKNPHCVELADAFQGSTVLLHQRGHSIPALGGPQLSVMRAFIAEAGREGREGEAERGQGPRPRL</sequence>
<evidence type="ECO:0000259" key="2">
    <source>
        <dbReference type="Pfam" id="PF03959"/>
    </source>
</evidence>
<dbReference type="Pfam" id="PF03959">
    <property type="entry name" value="FSH1"/>
    <property type="match status" value="1"/>
</dbReference>
<evidence type="ECO:0000313" key="4">
    <source>
        <dbReference type="Proteomes" id="UP000612055"/>
    </source>
</evidence>
<reference evidence="3" key="1">
    <citation type="journal article" date="2020" name="bioRxiv">
        <title>Comparative genomics of Chlamydomonas.</title>
        <authorList>
            <person name="Craig R.J."/>
            <person name="Hasan A.R."/>
            <person name="Ness R.W."/>
            <person name="Keightley P.D."/>
        </authorList>
    </citation>
    <scope>NUCLEOTIDE SEQUENCE</scope>
    <source>
        <strain evidence="3">CCAP 11/70</strain>
    </source>
</reference>
<keyword evidence="1" id="KW-0378">Hydrolase</keyword>
<dbReference type="Proteomes" id="UP000612055">
    <property type="component" value="Unassembled WGS sequence"/>
</dbReference>
<organism evidence="3 4">
    <name type="scientific">Edaphochlamys debaryana</name>
    <dbReference type="NCBI Taxonomy" id="47281"/>
    <lineage>
        <taxon>Eukaryota</taxon>
        <taxon>Viridiplantae</taxon>
        <taxon>Chlorophyta</taxon>
        <taxon>core chlorophytes</taxon>
        <taxon>Chlorophyceae</taxon>
        <taxon>CS clade</taxon>
        <taxon>Chlamydomonadales</taxon>
        <taxon>Chlamydomonadales incertae sedis</taxon>
        <taxon>Edaphochlamys</taxon>
    </lineage>
</organism>
<dbReference type="OrthoDB" id="414698at2759"/>
<dbReference type="InterPro" id="IPR005645">
    <property type="entry name" value="FSH-like_dom"/>
</dbReference>
<dbReference type="AlphaFoldDB" id="A0A835YEJ8"/>
<gene>
    <name evidence="3" type="ORF">HYH03_001220</name>
</gene>
<dbReference type="GO" id="GO:0005634">
    <property type="term" value="C:nucleus"/>
    <property type="evidence" value="ECO:0007669"/>
    <property type="project" value="TreeGrafter"/>
</dbReference>
<evidence type="ECO:0000313" key="3">
    <source>
        <dbReference type="EMBL" id="KAG2501437.1"/>
    </source>
</evidence>
<dbReference type="PANTHER" id="PTHR48070:SF6">
    <property type="entry name" value="ESTERASE OVCA2"/>
    <property type="match status" value="1"/>
</dbReference>
<dbReference type="InterPro" id="IPR050593">
    <property type="entry name" value="LovG"/>
</dbReference>
<keyword evidence="4" id="KW-1185">Reference proteome</keyword>
<dbReference type="EMBL" id="JAEHOE010000002">
    <property type="protein sequence ID" value="KAG2501437.1"/>
    <property type="molecule type" value="Genomic_DNA"/>
</dbReference>
<dbReference type="InterPro" id="IPR029058">
    <property type="entry name" value="AB_hydrolase_fold"/>
</dbReference>
<dbReference type="GO" id="GO:0005737">
    <property type="term" value="C:cytoplasm"/>
    <property type="evidence" value="ECO:0007669"/>
    <property type="project" value="TreeGrafter"/>
</dbReference>
<comment type="caution">
    <text evidence="3">The sequence shown here is derived from an EMBL/GenBank/DDBJ whole genome shotgun (WGS) entry which is preliminary data.</text>
</comment>
<name>A0A835YEJ8_9CHLO</name>
<protein>
    <recommendedName>
        <fullName evidence="2">Serine hydrolase domain-containing protein</fullName>
    </recommendedName>
</protein>
<dbReference type="SUPFAM" id="SSF53474">
    <property type="entry name" value="alpha/beta-Hydrolases"/>
    <property type="match status" value="1"/>
</dbReference>
<dbReference type="FunFam" id="3.40.50.1820:FF:001104">
    <property type="entry name" value="Predicted protein"/>
    <property type="match status" value="1"/>
</dbReference>
<evidence type="ECO:0000256" key="1">
    <source>
        <dbReference type="ARBA" id="ARBA00022801"/>
    </source>
</evidence>
<dbReference type="Gene3D" id="3.40.50.1820">
    <property type="entry name" value="alpha/beta hydrolase"/>
    <property type="match status" value="1"/>
</dbReference>
<dbReference type="GO" id="GO:0016787">
    <property type="term" value="F:hydrolase activity"/>
    <property type="evidence" value="ECO:0007669"/>
    <property type="project" value="UniProtKB-KW"/>
</dbReference>
<proteinExistence type="predicted"/>
<accession>A0A835YEJ8</accession>
<feature type="domain" description="Serine hydrolase" evidence="2">
    <location>
        <begin position="9"/>
        <end position="210"/>
    </location>
</feature>